<dbReference type="Proteomes" id="UP000469421">
    <property type="component" value="Unassembled WGS sequence"/>
</dbReference>
<feature type="signal peptide" evidence="1">
    <location>
        <begin position="1"/>
        <end position="19"/>
    </location>
</feature>
<sequence>MRRLMIALAVWCMAMSSVADDFDYSGHTVTVAGIPTAVFGSYDNYEGKGGRFSPDGSSYHFGQDGTVTVNWVGGNTVKADWGLVRTANGTDFMRIETSPGKPEFVGAYILAMKIKDQHHISKFYFLPDSNEIWETSARYQMMKKR</sequence>
<dbReference type="EMBL" id="WIRE01000001">
    <property type="protein sequence ID" value="MQX51778.1"/>
    <property type="molecule type" value="Genomic_DNA"/>
</dbReference>
<evidence type="ECO:0000313" key="2">
    <source>
        <dbReference type="EMBL" id="MQX51778.1"/>
    </source>
</evidence>
<proteinExistence type="predicted"/>
<dbReference type="AlphaFoldDB" id="A0A6N7LNW8"/>
<evidence type="ECO:0000256" key="1">
    <source>
        <dbReference type="SAM" id="SignalP"/>
    </source>
</evidence>
<feature type="chain" id="PRO_5026855208" evidence="1">
    <location>
        <begin position="20"/>
        <end position="145"/>
    </location>
</feature>
<protein>
    <submittedName>
        <fullName evidence="2">Uncharacterized protein</fullName>
    </submittedName>
</protein>
<evidence type="ECO:0000313" key="3">
    <source>
        <dbReference type="Proteomes" id="UP000469421"/>
    </source>
</evidence>
<comment type="caution">
    <text evidence="2">The sequence shown here is derived from an EMBL/GenBank/DDBJ whole genome shotgun (WGS) entry which is preliminary data.</text>
</comment>
<keyword evidence="3" id="KW-1185">Reference proteome</keyword>
<gene>
    <name evidence="2" type="ORF">GFN93_00865</name>
</gene>
<organism evidence="2 3">
    <name type="scientific">Alcanivorax sediminis</name>
    <dbReference type="NCBI Taxonomy" id="2663008"/>
    <lineage>
        <taxon>Bacteria</taxon>
        <taxon>Pseudomonadati</taxon>
        <taxon>Pseudomonadota</taxon>
        <taxon>Gammaproteobacteria</taxon>
        <taxon>Oceanospirillales</taxon>
        <taxon>Alcanivoracaceae</taxon>
        <taxon>Alcanivorax</taxon>
    </lineage>
</organism>
<keyword evidence="1" id="KW-0732">Signal</keyword>
<accession>A0A6N7LNW8</accession>
<reference evidence="2 3" key="1">
    <citation type="submission" date="2019-10" db="EMBL/GenBank/DDBJ databases">
        <title>Alcanivorax sp.PA15-N-34 draft genome sequence.</title>
        <authorList>
            <person name="Liao X."/>
            <person name="Shao Z."/>
        </authorList>
    </citation>
    <scope>NUCLEOTIDE SEQUENCE [LARGE SCALE GENOMIC DNA]</scope>
    <source>
        <strain evidence="2 3">PA15-N-34</strain>
    </source>
</reference>
<name>A0A6N7LNW8_9GAMM</name>
<dbReference type="RefSeq" id="WP_153498561.1">
    <property type="nucleotide sequence ID" value="NZ_JBMZXE010000267.1"/>
</dbReference>